<dbReference type="EMBL" id="CP048209">
    <property type="protein sequence ID" value="QHT60650.1"/>
    <property type="molecule type" value="Genomic_DNA"/>
</dbReference>
<gene>
    <name evidence="1" type="ORF">GXP70_12340</name>
</gene>
<evidence type="ECO:0000313" key="2">
    <source>
        <dbReference type="Proteomes" id="UP000476064"/>
    </source>
</evidence>
<dbReference type="RefSeq" id="WP_162357035.1">
    <property type="nucleotide sequence ID" value="NZ_CP048209.1"/>
</dbReference>
<dbReference type="Proteomes" id="UP000476064">
    <property type="component" value="Chromosome"/>
</dbReference>
<dbReference type="KEGG" id="plyc:GXP70_12340"/>
<organism evidence="1 2">
    <name type="scientific">Paenibacillus lycopersici</name>
    <dbReference type="NCBI Taxonomy" id="2704462"/>
    <lineage>
        <taxon>Bacteria</taxon>
        <taxon>Bacillati</taxon>
        <taxon>Bacillota</taxon>
        <taxon>Bacilli</taxon>
        <taxon>Bacillales</taxon>
        <taxon>Paenibacillaceae</taxon>
        <taxon>Paenibacillus</taxon>
    </lineage>
</organism>
<evidence type="ECO:0000313" key="1">
    <source>
        <dbReference type="EMBL" id="QHT60650.1"/>
    </source>
</evidence>
<protein>
    <submittedName>
        <fullName evidence="1">Uncharacterized protein</fullName>
    </submittedName>
</protein>
<accession>A0A6C0G275</accession>
<proteinExistence type="predicted"/>
<keyword evidence="2" id="KW-1185">Reference proteome</keyword>
<sequence>MELSKWTVYEYARQVYMRTGIVPTAEEVSAEMAGLGEEALKEGYAEFEELLNGRGHSRTKYQLTYQGKPLGRIYATKREMMAAFAQLWPTMHGLGWWRWKPIKGKPAA</sequence>
<dbReference type="AlphaFoldDB" id="A0A6C0G275"/>
<reference evidence="1 2" key="1">
    <citation type="submission" date="2020-01" db="EMBL/GenBank/DDBJ databases">
        <title>Paenibacillus sp. nov., isolated from tomato rhizosphere.</title>
        <authorList>
            <person name="Weon H.-Y."/>
            <person name="Lee S.A."/>
        </authorList>
    </citation>
    <scope>NUCLEOTIDE SEQUENCE [LARGE SCALE GENOMIC DNA]</scope>
    <source>
        <strain evidence="1 2">12200R-189</strain>
    </source>
</reference>
<name>A0A6C0G275_9BACL</name>